<gene>
    <name evidence="13" type="ORF">SAMN05216178_0208</name>
</gene>
<dbReference type="PANTHER" id="PTHR30561:SF9">
    <property type="entry name" value="4-AMINO-4-DEOXY-L-ARABINOSE-PHOSPHOUNDECAPRENOL FLIPPASE SUBUNIT ARNF-RELATED"/>
    <property type="match status" value="1"/>
</dbReference>
<evidence type="ECO:0000259" key="12">
    <source>
        <dbReference type="Pfam" id="PF00892"/>
    </source>
</evidence>
<keyword evidence="10 11" id="KW-0472">Membrane</keyword>
<dbReference type="SUPFAM" id="SSF103481">
    <property type="entry name" value="Multidrug resistance efflux transporter EmrE"/>
    <property type="match status" value="2"/>
</dbReference>
<keyword evidence="8 11" id="KW-1133">Transmembrane helix</keyword>
<dbReference type="InterPro" id="IPR000390">
    <property type="entry name" value="Small_drug/metabolite_transptr"/>
</dbReference>
<feature type="transmembrane region" description="Helical" evidence="11">
    <location>
        <begin position="146"/>
        <end position="163"/>
    </location>
</feature>
<dbReference type="GO" id="GO:0005886">
    <property type="term" value="C:plasma membrane"/>
    <property type="evidence" value="ECO:0007669"/>
    <property type="project" value="UniProtKB-SubCell"/>
</dbReference>
<organism evidence="13 14">
    <name type="scientific">Pseudomonas saponiphila</name>
    <dbReference type="NCBI Taxonomy" id="556534"/>
    <lineage>
        <taxon>Bacteria</taxon>
        <taxon>Pseudomonadati</taxon>
        <taxon>Pseudomonadota</taxon>
        <taxon>Gammaproteobacteria</taxon>
        <taxon>Pseudomonadales</taxon>
        <taxon>Pseudomonadaceae</taxon>
        <taxon>Pseudomonas</taxon>
    </lineage>
</organism>
<dbReference type="Proteomes" id="UP000198982">
    <property type="component" value="Unassembled WGS sequence"/>
</dbReference>
<feature type="domain" description="EamA" evidence="12">
    <location>
        <begin position="176"/>
        <end position="306"/>
    </location>
</feature>
<accession>A0A1H4J916</accession>
<feature type="domain" description="EamA" evidence="12">
    <location>
        <begin position="36"/>
        <end position="160"/>
    </location>
</feature>
<reference evidence="14" key="1">
    <citation type="submission" date="2016-10" db="EMBL/GenBank/DDBJ databases">
        <authorList>
            <person name="Varghese N."/>
            <person name="Submissions S."/>
        </authorList>
    </citation>
    <scope>NUCLEOTIDE SEQUENCE [LARGE SCALE GENOMIC DNA]</scope>
    <source>
        <strain evidence="14">DSM 9751</strain>
    </source>
</reference>
<keyword evidence="3" id="KW-0444">Lipid biosynthesis</keyword>
<feature type="transmembrane region" description="Helical" evidence="11">
    <location>
        <begin position="116"/>
        <end position="137"/>
    </location>
</feature>
<dbReference type="AlphaFoldDB" id="A0A1H4J916"/>
<keyword evidence="9" id="KW-0443">Lipid metabolism</keyword>
<evidence type="ECO:0000256" key="3">
    <source>
        <dbReference type="ARBA" id="ARBA00022516"/>
    </source>
</evidence>
<evidence type="ECO:0000256" key="2">
    <source>
        <dbReference type="ARBA" id="ARBA00022475"/>
    </source>
</evidence>
<feature type="transmembrane region" description="Helical" evidence="11">
    <location>
        <begin position="235"/>
        <end position="255"/>
    </location>
</feature>
<dbReference type="Gene3D" id="1.10.3730.20">
    <property type="match status" value="2"/>
</dbReference>
<name>A0A1H4J916_9PSED</name>
<keyword evidence="14" id="KW-1185">Reference proteome</keyword>
<evidence type="ECO:0000256" key="11">
    <source>
        <dbReference type="SAM" id="Phobius"/>
    </source>
</evidence>
<feature type="transmembrane region" description="Helical" evidence="11">
    <location>
        <begin position="60"/>
        <end position="80"/>
    </location>
</feature>
<proteinExistence type="predicted"/>
<dbReference type="Pfam" id="PF00892">
    <property type="entry name" value="EamA"/>
    <property type="match status" value="2"/>
</dbReference>
<keyword evidence="2" id="KW-1003">Cell membrane</keyword>
<keyword evidence="7" id="KW-0448">Lipopolysaccharide biosynthesis</keyword>
<evidence type="ECO:0000256" key="1">
    <source>
        <dbReference type="ARBA" id="ARBA00004651"/>
    </source>
</evidence>
<evidence type="ECO:0000256" key="10">
    <source>
        <dbReference type="ARBA" id="ARBA00023136"/>
    </source>
</evidence>
<dbReference type="PANTHER" id="PTHR30561">
    <property type="entry name" value="SMR FAMILY PROTON-DEPENDENT DRUG EFFLUX TRANSPORTER SUGE"/>
    <property type="match status" value="1"/>
</dbReference>
<evidence type="ECO:0000256" key="5">
    <source>
        <dbReference type="ARBA" id="ARBA00022556"/>
    </source>
</evidence>
<dbReference type="GO" id="GO:0009103">
    <property type="term" value="P:lipopolysaccharide biosynthetic process"/>
    <property type="evidence" value="ECO:0007669"/>
    <property type="project" value="UniProtKB-KW"/>
</dbReference>
<protein>
    <submittedName>
        <fullName evidence="13">Permease of the drug/metabolite transporter (DMT) superfamily</fullName>
    </submittedName>
</protein>
<sequence>MRGFALGGRRKYRQPGTQDESILFRANRECAVLATSLVLVAALLHAAWNTLIKFSGERLLVVACMDSVALLFVASMLFFLQRPPLELWPWIIASAAFELLYRYLLIQAYRVGDLGLVYPLMRGLSPLVVLALTLIFAGEELTIRQILGILLIPFGMLCLLWQGGGGARLPWSMLPVVALIGLCIGCYTFIDGQALRRWSHPLDYLTWVTLLSAWPFPLLAMVCKRPAFVLFWREQWRLGLSVGFCVLLSYALVLWAMQLGSIAEAAALREISVILVVLFGMRYLKEPFGRPRLLACGMVLIGMLVMKF</sequence>
<keyword evidence="5" id="KW-0441">Lipid A biosynthesis</keyword>
<evidence type="ECO:0000313" key="13">
    <source>
        <dbReference type="EMBL" id="SEB42839.1"/>
    </source>
</evidence>
<evidence type="ECO:0000256" key="7">
    <source>
        <dbReference type="ARBA" id="ARBA00022985"/>
    </source>
</evidence>
<feature type="transmembrane region" description="Helical" evidence="11">
    <location>
        <begin position="87"/>
        <end position="104"/>
    </location>
</feature>
<evidence type="ECO:0000256" key="8">
    <source>
        <dbReference type="ARBA" id="ARBA00022989"/>
    </source>
</evidence>
<dbReference type="InterPro" id="IPR037185">
    <property type="entry name" value="EmrE-like"/>
</dbReference>
<evidence type="ECO:0000256" key="9">
    <source>
        <dbReference type="ARBA" id="ARBA00023098"/>
    </source>
</evidence>
<dbReference type="InterPro" id="IPR000620">
    <property type="entry name" value="EamA_dom"/>
</dbReference>
<evidence type="ECO:0000313" key="14">
    <source>
        <dbReference type="Proteomes" id="UP000198982"/>
    </source>
</evidence>
<evidence type="ECO:0000256" key="4">
    <source>
        <dbReference type="ARBA" id="ARBA00022519"/>
    </source>
</evidence>
<keyword evidence="6 11" id="KW-0812">Transmembrane</keyword>
<dbReference type="GO" id="GO:0022857">
    <property type="term" value="F:transmembrane transporter activity"/>
    <property type="evidence" value="ECO:0007669"/>
    <property type="project" value="InterPro"/>
</dbReference>
<feature type="transmembrane region" description="Helical" evidence="11">
    <location>
        <begin position="169"/>
        <end position="190"/>
    </location>
</feature>
<feature type="transmembrane region" description="Helical" evidence="11">
    <location>
        <begin position="290"/>
        <end position="306"/>
    </location>
</feature>
<evidence type="ECO:0000256" key="6">
    <source>
        <dbReference type="ARBA" id="ARBA00022692"/>
    </source>
</evidence>
<dbReference type="EMBL" id="FNTJ01000001">
    <property type="protein sequence ID" value="SEB42839.1"/>
    <property type="molecule type" value="Genomic_DNA"/>
</dbReference>
<dbReference type="GO" id="GO:0009245">
    <property type="term" value="P:lipid A biosynthetic process"/>
    <property type="evidence" value="ECO:0007669"/>
    <property type="project" value="UniProtKB-KW"/>
</dbReference>
<comment type="subcellular location">
    <subcellularLocation>
        <location evidence="1">Cell membrane</location>
        <topology evidence="1">Multi-pass membrane protein</topology>
    </subcellularLocation>
</comment>
<feature type="transmembrane region" description="Helical" evidence="11">
    <location>
        <begin position="202"/>
        <end position="223"/>
    </location>
</feature>
<feature type="transmembrane region" description="Helical" evidence="11">
    <location>
        <begin position="30"/>
        <end position="48"/>
    </location>
</feature>
<keyword evidence="4" id="KW-0997">Cell inner membrane</keyword>